<dbReference type="InterPro" id="IPR059179">
    <property type="entry name" value="MLKL-like_MCAfunc"/>
</dbReference>
<dbReference type="OrthoDB" id="2991254at2759"/>
<dbReference type="AlphaFoldDB" id="A0A8H6XV20"/>
<dbReference type="GO" id="GO:0007166">
    <property type="term" value="P:cell surface receptor signaling pathway"/>
    <property type="evidence" value="ECO:0007669"/>
    <property type="project" value="InterPro"/>
</dbReference>
<dbReference type="Proteomes" id="UP000620124">
    <property type="component" value="Unassembled WGS sequence"/>
</dbReference>
<dbReference type="EMBL" id="JACAZI010000011">
    <property type="protein sequence ID" value="KAF7348720.1"/>
    <property type="molecule type" value="Genomic_DNA"/>
</dbReference>
<name>A0A8H6XV20_9AGAR</name>
<dbReference type="CDD" id="cd21037">
    <property type="entry name" value="MLKL_NTD"/>
    <property type="match status" value="1"/>
</dbReference>
<dbReference type="Gene3D" id="1.20.930.20">
    <property type="entry name" value="Adaptor protein Cbl, N-terminal domain"/>
    <property type="match status" value="1"/>
</dbReference>
<sequence>MVGIFSLVRGRDRTRNFVKGSFGRLKPGANGNATCQDLLWTSLTALKTPSDAFPPLIGVVGAVVAILEISKRITHSKKDARELAQRSVDLLKVLDDIISNLEPGTIPEPMVASIVRFESTLKEIQTEMDKLMARGCIWRLKHLNRNEGMLEKFHKRLDDASHEFKIASAARAEICVHQVHAQVLDNKKEIFLLRRIILVQSVFFLAIPRWRFRGAQLDIEYSLRPASPSSKF</sequence>
<comment type="caution">
    <text evidence="1">The sequence shown here is derived from an EMBL/GenBank/DDBJ whole genome shotgun (WGS) entry which is preliminary data.</text>
</comment>
<evidence type="ECO:0000313" key="1">
    <source>
        <dbReference type="EMBL" id="KAF7348720.1"/>
    </source>
</evidence>
<gene>
    <name evidence="1" type="ORF">MVEN_01390900</name>
</gene>
<dbReference type="InterPro" id="IPR036537">
    <property type="entry name" value="Adaptor_Cbl_N_dom_sf"/>
</dbReference>
<proteinExistence type="predicted"/>
<protein>
    <submittedName>
        <fullName evidence="1">Uncharacterized protein</fullName>
    </submittedName>
</protein>
<keyword evidence="2" id="KW-1185">Reference proteome</keyword>
<reference evidence="1" key="1">
    <citation type="submission" date="2020-05" db="EMBL/GenBank/DDBJ databases">
        <title>Mycena genomes resolve the evolution of fungal bioluminescence.</title>
        <authorList>
            <person name="Tsai I.J."/>
        </authorList>
    </citation>
    <scope>NUCLEOTIDE SEQUENCE</scope>
    <source>
        <strain evidence="1">CCC161011</strain>
    </source>
</reference>
<organism evidence="1 2">
    <name type="scientific">Mycena venus</name>
    <dbReference type="NCBI Taxonomy" id="2733690"/>
    <lineage>
        <taxon>Eukaryota</taxon>
        <taxon>Fungi</taxon>
        <taxon>Dikarya</taxon>
        <taxon>Basidiomycota</taxon>
        <taxon>Agaricomycotina</taxon>
        <taxon>Agaricomycetes</taxon>
        <taxon>Agaricomycetidae</taxon>
        <taxon>Agaricales</taxon>
        <taxon>Marasmiineae</taxon>
        <taxon>Mycenaceae</taxon>
        <taxon>Mycena</taxon>
    </lineage>
</organism>
<accession>A0A8H6XV20</accession>
<evidence type="ECO:0000313" key="2">
    <source>
        <dbReference type="Proteomes" id="UP000620124"/>
    </source>
</evidence>